<evidence type="ECO:0000313" key="2">
    <source>
        <dbReference type="EMBL" id="SDL63569.1"/>
    </source>
</evidence>
<dbReference type="AlphaFoldDB" id="A0A1G9LNL2"/>
<dbReference type="Pfam" id="PF13343">
    <property type="entry name" value="SBP_bac_6"/>
    <property type="match status" value="1"/>
</dbReference>
<dbReference type="SUPFAM" id="SSF53850">
    <property type="entry name" value="Periplasmic binding protein-like II"/>
    <property type="match status" value="1"/>
</dbReference>
<proteinExistence type="predicted"/>
<gene>
    <name evidence="2" type="ORF">SAMN04488502_101415</name>
</gene>
<evidence type="ECO:0000256" key="1">
    <source>
        <dbReference type="ARBA" id="ARBA00022729"/>
    </source>
</evidence>
<dbReference type="STRING" id="146817.SAMN04488502_101415"/>
<keyword evidence="3" id="KW-1185">Reference proteome</keyword>
<dbReference type="RefSeq" id="WP_092067789.1">
    <property type="nucleotide sequence ID" value="NZ_FNHB01000001.1"/>
</dbReference>
<organism evidence="2 3">
    <name type="scientific">Dendrosporobacter quercicolus</name>
    <dbReference type="NCBI Taxonomy" id="146817"/>
    <lineage>
        <taxon>Bacteria</taxon>
        <taxon>Bacillati</taxon>
        <taxon>Bacillota</taxon>
        <taxon>Negativicutes</taxon>
        <taxon>Selenomonadales</taxon>
        <taxon>Sporomusaceae</taxon>
        <taxon>Dendrosporobacter</taxon>
    </lineage>
</organism>
<accession>A0A1G9LNL2</accession>
<dbReference type="Proteomes" id="UP000214880">
    <property type="component" value="Unassembled WGS sequence"/>
</dbReference>
<sequence>MRRYQPLFWVAFIVLFFVTAGSTFLSGYADKQHPESIKNITVYTTLPVEQAAVLAQEYEKAAKIRISVVPLAENDLRTRIRLEQNSPRADVILASRDLLEIIKQENALVAHTSEQTDIVPERFKEEHGLWTGVWYDPMIFAANTDYIKGLSHLPTTWADLAKEEQLRIGITDFLAADAAANLLYTFVSANGETKTLDLLRQLHPKVVQYAKFLSTPVRMAGMGEVDIAVAVQSETIRYVKDGFPINIIYPEDGTAYFLTGAAIVTGTNHTAEAKQFIDWLLQDTAQAVLQQNKFFFVPANQSTTAYKAFTNKNIKLLDHKPVLTGEEKRLILDKWVQYVRLNSR</sequence>
<reference evidence="2 3" key="1">
    <citation type="submission" date="2016-10" db="EMBL/GenBank/DDBJ databases">
        <authorList>
            <person name="de Groot N.N."/>
        </authorList>
    </citation>
    <scope>NUCLEOTIDE SEQUENCE [LARGE SCALE GENOMIC DNA]</scope>
    <source>
        <strain evidence="2 3">DSM 1736</strain>
    </source>
</reference>
<dbReference type="GO" id="GO:0030288">
    <property type="term" value="C:outer membrane-bounded periplasmic space"/>
    <property type="evidence" value="ECO:0007669"/>
    <property type="project" value="TreeGrafter"/>
</dbReference>
<evidence type="ECO:0000313" key="3">
    <source>
        <dbReference type="Proteomes" id="UP000214880"/>
    </source>
</evidence>
<dbReference type="PANTHER" id="PTHR30006">
    <property type="entry name" value="THIAMINE-BINDING PERIPLASMIC PROTEIN-RELATED"/>
    <property type="match status" value="1"/>
</dbReference>
<name>A0A1G9LNL2_9FIRM</name>
<protein>
    <submittedName>
        <fullName evidence="2">Iron(III) transport system substrate-binding protein</fullName>
    </submittedName>
</protein>
<dbReference type="Gene3D" id="3.40.190.10">
    <property type="entry name" value="Periplasmic binding protein-like II"/>
    <property type="match status" value="2"/>
</dbReference>
<dbReference type="EMBL" id="FNHB01000001">
    <property type="protein sequence ID" value="SDL63569.1"/>
    <property type="molecule type" value="Genomic_DNA"/>
</dbReference>
<dbReference type="PANTHER" id="PTHR30006:SF2">
    <property type="entry name" value="ABC TRANSPORTER SUBSTRATE-BINDING PROTEIN"/>
    <property type="match status" value="1"/>
</dbReference>
<dbReference type="GO" id="GO:0030975">
    <property type="term" value="F:thiamine binding"/>
    <property type="evidence" value="ECO:0007669"/>
    <property type="project" value="TreeGrafter"/>
</dbReference>
<keyword evidence="1" id="KW-0732">Signal</keyword>
<dbReference type="GO" id="GO:0015888">
    <property type="term" value="P:thiamine transport"/>
    <property type="evidence" value="ECO:0007669"/>
    <property type="project" value="TreeGrafter"/>
</dbReference>
<dbReference type="OrthoDB" id="3034376at2"/>
<dbReference type="GO" id="GO:0030976">
    <property type="term" value="F:thiamine pyrophosphate binding"/>
    <property type="evidence" value="ECO:0007669"/>
    <property type="project" value="TreeGrafter"/>
</dbReference>